<dbReference type="SUPFAM" id="SSF46785">
    <property type="entry name" value="Winged helix' DNA-binding domain"/>
    <property type="match status" value="1"/>
</dbReference>
<dbReference type="InterPro" id="IPR036388">
    <property type="entry name" value="WH-like_DNA-bd_sf"/>
</dbReference>
<dbReference type="InterPro" id="IPR039422">
    <property type="entry name" value="MarR/SlyA-like"/>
</dbReference>
<evidence type="ECO:0000256" key="3">
    <source>
        <dbReference type="ARBA" id="ARBA00023163"/>
    </source>
</evidence>
<dbReference type="PROSITE" id="PS01117">
    <property type="entry name" value="HTH_MARR_1"/>
    <property type="match status" value="1"/>
</dbReference>
<dbReference type="InterPro" id="IPR036390">
    <property type="entry name" value="WH_DNA-bd_sf"/>
</dbReference>
<keyword evidence="3" id="KW-0804">Transcription</keyword>
<evidence type="ECO:0000313" key="6">
    <source>
        <dbReference type="Proteomes" id="UP001055156"/>
    </source>
</evidence>
<evidence type="ECO:0000256" key="2">
    <source>
        <dbReference type="ARBA" id="ARBA00023125"/>
    </source>
</evidence>
<feature type="domain" description="HTH marR-type" evidence="4">
    <location>
        <begin position="9"/>
        <end position="141"/>
    </location>
</feature>
<name>A0ABQ4T5N6_METOR</name>
<sequence>MSSERAIDGPCVCTQLRRLTRVVTAAYDEALRPSGLRITQFSLLRILTRLGPVPVTRLAEEAALDRSTMGRNLDPLERRGLVRLEVGERDQRVRVVHLTQAGRDALAAATPAWRATQADLAGRLPPAAVRVLVEGVGAMEAP</sequence>
<dbReference type="SMART" id="SM00347">
    <property type="entry name" value="HTH_MARR"/>
    <property type="match status" value="1"/>
</dbReference>
<evidence type="ECO:0000256" key="1">
    <source>
        <dbReference type="ARBA" id="ARBA00023015"/>
    </source>
</evidence>
<evidence type="ECO:0000313" key="5">
    <source>
        <dbReference type="EMBL" id="GJE26928.1"/>
    </source>
</evidence>
<proteinExistence type="predicted"/>
<dbReference type="Gene3D" id="1.10.10.10">
    <property type="entry name" value="Winged helix-like DNA-binding domain superfamily/Winged helix DNA-binding domain"/>
    <property type="match status" value="1"/>
</dbReference>
<dbReference type="EMBL" id="BPQV01000004">
    <property type="protein sequence ID" value="GJE26928.1"/>
    <property type="molecule type" value="Genomic_DNA"/>
</dbReference>
<dbReference type="PANTHER" id="PTHR33164:SF105">
    <property type="entry name" value="TRANSCRIPTIONAL REPRESSOR PROTEIN-RELATED"/>
    <property type="match status" value="1"/>
</dbReference>
<gene>
    <name evidence="5" type="primary">hosA</name>
    <name evidence="5" type="ORF">LKMONMHP_1782</name>
</gene>
<organism evidence="5 6">
    <name type="scientific">Methylobacterium organophilum</name>
    <dbReference type="NCBI Taxonomy" id="410"/>
    <lineage>
        <taxon>Bacteria</taxon>
        <taxon>Pseudomonadati</taxon>
        <taxon>Pseudomonadota</taxon>
        <taxon>Alphaproteobacteria</taxon>
        <taxon>Hyphomicrobiales</taxon>
        <taxon>Methylobacteriaceae</taxon>
        <taxon>Methylobacterium</taxon>
    </lineage>
</organism>
<dbReference type="RefSeq" id="WP_238310787.1">
    <property type="nucleotide sequence ID" value="NZ_BPQV01000004.1"/>
</dbReference>
<comment type="caution">
    <text evidence="5">The sequence shown here is derived from an EMBL/GenBank/DDBJ whole genome shotgun (WGS) entry which is preliminary data.</text>
</comment>
<keyword evidence="2" id="KW-0238">DNA-binding</keyword>
<dbReference type="PROSITE" id="PS50995">
    <property type="entry name" value="HTH_MARR_2"/>
    <property type="match status" value="1"/>
</dbReference>
<evidence type="ECO:0000259" key="4">
    <source>
        <dbReference type="PROSITE" id="PS50995"/>
    </source>
</evidence>
<dbReference type="Pfam" id="PF01047">
    <property type="entry name" value="MarR"/>
    <property type="match status" value="1"/>
</dbReference>
<dbReference type="InterPro" id="IPR000835">
    <property type="entry name" value="HTH_MarR-typ"/>
</dbReference>
<accession>A0ABQ4T5N6</accession>
<protein>
    <submittedName>
        <fullName evidence="5">Transcriptional regulator HosA</fullName>
    </submittedName>
</protein>
<dbReference type="InterPro" id="IPR023187">
    <property type="entry name" value="Tscrpt_reg_MarR-type_CS"/>
</dbReference>
<reference evidence="5" key="2">
    <citation type="submission" date="2021-08" db="EMBL/GenBank/DDBJ databases">
        <authorList>
            <person name="Tani A."/>
            <person name="Ola A."/>
            <person name="Ogura Y."/>
            <person name="Katsura K."/>
            <person name="Hayashi T."/>
        </authorList>
    </citation>
    <scope>NUCLEOTIDE SEQUENCE</scope>
    <source>
        <strain evidence="5">NBRC 15689</strain>
    </source>
</reference>
<dbReference type="PANTHER" id="PTHR33164">
    <property type="entry name" value="TRANSCRIPTIONAL REGULATOR, MARR FAMILY"/>
    <property type="match status" value="1"/>
</dbReference>
<dbReference type="Proteomes" id="UP001055156">
    <property type="component" value="Unassembled WGS sequence"/>
</dbReference>
<reference evidence="5" key="1">
    <citation type="journal article" date="2021" name="Front. Microbiol.">
        <title>Comprehensive Comparative Genomics and Phenotyping of Methylobacterium Species.</title>
        <authorList>
            <person name="Alessa O."/>
            <person name="Ogura Y."/>
            <person name="Fujitani Y."/>
            <person name="Takami H."/>
            <person name="Hayashi T."/>
            <person name="Sahin N."/>
            <person name="Tani A."/>
        </authorList>
    </citation>
    <scope>NUCLEOTIDE SEQUENCE</scope>
    <source>
        <strain evidence="5">NBRC 15689</strain>
    </source>
</reference>
<keyword evidence="1" id="KW-0805">Transcription regulation</keyword>
<keyword evidence="6" id="KW-1185">Reference proteome</keyword>